<dbReference type="PROSITE" id="PS50222">
    <property type="entry name" value="EF_HAND_2"/>
    <property type="match status" value="1"/>
</dbReference>
<feature type="compositionally biased region" description="Polar residues" evidence="3">
    <location>
        <begin position="1368"/>
        <end position="1378"/>
    </location>
</feature>
<keyword evidence="2" id="KW-0853">WD repeat</keyword>
<proteinExistence type="predicted"/>
<dbReference type="SUPFAM" id="SSF50978">
    <property type="entry name" value="WD40 repeat-like"/>
    <property type="match status" value="2"/>
</dbReference>
<dbReference type="SUPFAM" id="SSF51126">
    <property type="entry name" value="Pectin lyase-like"/>
    <property type="match status" value="1"/>
</dbReference>
<dbReference type="PROSITE" id="PS50082">
    <property type="entry name" value="WD_REPEATS_2"/>
    <property type="match status" value="1"/>
</dbReference>
<dbReference type="OrthoDB" id="96964at2759"/>
<evidence type="ECO:0000256" key="2">
    <source>
        <dbReference type="PROSITE-ProRule" id="PRU00221"/>
    </source>
</evidence>
<evidence type="ECO:0000256" key="3">
    <source>
        <dbReference type="SAM" id="MobiDB-lite"/>
    </source>
</evidence>
<dbReference type="InterPro" id="IPR015943">
    <property type="entry name" value="WD40/YVTN_repeat-like_dom_sf"/>
</dbReference>
<feature type="region of interest" description="Disordered" evidence="3">
    <location>
        <begin position="1294"/>
        <end position="1386"/>
    </location>
</feature>
<organism evidence="5 6">
    <name type="scientific">Pelagomonas calceolata</name>
    <dbReference type="NCBI Taxonomy" id="35677"/>
    <lineage>
        <taxon>Eukaryota</taxon>
        <taxon>Sar</taxon>
        <taxon>Stramenopiles</taxon>
        <taxon>Ochrophyta</taxon>
        <taxon>Pelagophyceae</taxon>
        <taxon>Pelagomonadales</taxon>
        <taxon>Pelagomonadaceae</taxon>
        <taxon>Pelagomonas</taxon>
    </lineage>
</organism>
<dbReference type="InterPro" id="IPR011050">
    <property type="entry name" value="Pectin_lyase_fold/virulence"/>
</dbReference>
<dbReference type="EMBL" id="CAKKNE010000006">
    <property type="protein sequence ID" value="CAH0380132.1"/>
    <property type="molecule type" value="Genomic_DNA"/>
</dbReference>
<gene>
    <name evidence="5" type="ORF">PECAL_6P17720</name>
</gene>
<dbReference type="InterPro" id="IPR001680">
    <property type="entry name" value="WD40_rpt"/>
</dbReference>
<feature type="compositionally biased region" description="Pro residues" evidence="3">
    <location>
        <begin position="1405"/>
        <end position="1439"/>
    </location>
</feature>
<feature type="domain" description="EF-hand" evidence="4">
    <location>
        <begin position="74"/>
        <end position="109"/>
    </location>
</feature>
<comment type="caution">
    <text evidence="5">The sequence shown here is derived from an EMBL/GenBank/DDBJ whole genome shotgun (WGS) entry which is preliminary data.</text>
</comment>
<feature type="region of interest" description="Disordered" evidence="3">
    <location>
        <begin position="1625"/>
        <end position="1646"/>
    </location>
</feature>
<feature type="compositionally biased region" description="Polar residues" evidence="3">
    <location>
        <begin position="1327"/>
        <end position="1337"/>
    </location>
</feature>
<evidence type="ECO:0000313" key="6">
    <source>
        <dbReference type="Proteomes" id="UP000789595"/>
    </source>
</evidence>
<dbReference type="PANTHER" id="PTHR44324">
    <property type="entry name" value="WD40 REPEAT DOMAIN 95"/>
    <property type="match status" value="1"/>
</dbReference>
<name>A0A8J2X7L0_9STRA</name>
<keyword evidence="1" id="KW-0677">Repeat</keyword>
<dbReference type="Proteomes" id="UP000789595">
    <property type="component" value="Unassembled WGS sequence"/>
</dbReference>
<sequence>MERLATLLSDAPLDQIRTKWSELSSKSLLRLAPPSSKLRTTPCAADHLPEGGPLRCEDFLILLHHFRPGENEEKWSQDALDLFKQLDVTGDGLVEWSEFADFILAQDMSRPPGGMYELAVDENKAAELVGCYFPRTYEVIDGGECSWDVQIRKLVYLPPPIHRVAAFPTKQRDNVMIVSANHPPRKQSGMLKHHTSYREHEVWDCVGVDGTEICVTSSSLEAPVRTRRDQDDPGDKHYLTMWRITKGMPDVVHRRETPTSQSALCYAQRLDRLFTGGIEEGFVYEYAFDDPPRIDHNVPEWKKPPPGPVALVKCRCLRCHVFGISVIQDLHRRLEDTNLIATGSTDGTLHVWLQGDWHANQATDYDTVTSQDSAMTDISHSHASSVIPKPQDRTELEPLARLSAQTAGSAVLAHSDRHELLFSCGRKPVHGDYSSGDILVWDVSNVEIGMRLQALTPMTSHENRVTDLLELPDEDRLLSADIDCKVIAWSLPGLVPLQTFQGGNCVERVPLYRDAPPLEAGKEDGCVIYGAGPLKAFRRTQPAVKEPLVKAHYDCNMGTFLCGSAHRICVWDGSTGKMRSQVGIPHLLAQDTAPQSPTKLRSRRPVIKGRGKKFEVDLYKEVAEISGPEPTGEAVAYSVAQDGRKLAVCTAKGGVHVCVVPSGGHAPRLSKNLDPHGSSCSDVCLVDEDKLVLSGGLDGKVAVADDALATGYEEPTEGVQGKFVRLRDVNVVRARKKKRKQRIKTKLKAVHALSSPTQSVASDDLSATSPQSQSSEMSSIGSPTNARSSFESMSACSFSFASSPASPTGTESKAFASKDVRHEVLCCVADAGLSLVASVSRSSNDPHEPFICVWDFEHLELRGTCSPPVGDLQKAAQQGTPPPRVTSVVFVRPYPVLCGSTSTGTLHLWRVPECTLVASLTFVDSPATMPFLQKPEYPAFLTDVSKPEVKEVSFGCVDVCVHDAGCTLSAGADDGTCVVWSLSADFFTHASLVPNSLTKRDNYNPRRQAHPVVEWGELRRSRRLSRISFGANPSPQALDDAQTASDEAKCWDAHAGVVSSVQVVARPQAIVTAGEDGMARVWTFDGQPIGLLDVNAPEGNGIPWHFRTAAFEEHGGDGEAREMLHEAKAAAAFYAGMKSRATRDEKARAREIALTKLKQGTPEGLEDLASHTIRSRATSPPRSPITSHRKSTLVIEDVSLEEGWALAIKSPTAFQLRDENATLNPHDTASEGRKGWDAVFNGINALEEQNRANELALNSPSKLRRRRSIRGAIKTSGKTWRTLPSLIDLSHLASELPGPPGRRKEVNPPLVRPHPSSAAPLDAATMNFPSENQSATSLRRPRPRMYDRAALLPLRAPRRRRRRVKSSGFHTAPQQTMGKENVATAATAEKPEPPALAALDLTGATPPPLPMAPPAATPSKPPAPLLTPRSAPPPPPPPAPIACPRIEAKDFETLAAALEAAHVKPGRVDVVVAEGTTLTGTIKVPAGVRLVGSAGTRPIIMSTLTLNGDGAGVMNCDLREGVKVQMGTKDTEVRGCAVTNPCDAGILSRGAALTISDCELYECEDAVRHTYGDRLTLVRCQIRNIDGDGICSIPKISLLEDVSFENIGRHEVMCKAGVLRKVTSPVVEPPPPPPVPISQLPYGPAG</sequence>
<evidence type="ECO:0000256" key="1">
    <source>
        <dbReference type="ARBA" id="ARBA00022737"/>
    </source>
</evidence>
<reference evidence="5" key="1">
    <citation type="submission" date="2021-11" db="EMBL/GenBank/DDBJ databases">
        <authorList>
            <consortium name="Genoscope - CEA"/>
            <person name="William W."/>
        </authorList>
    </citation>
    <scope>NUCLEOTIDE SEQUENCE</scope>
</reference>
<dbReference type="GO" id="GO:0005509">
    <property type="term" value="F:calcium ion binding"/>
    <property type="evidence" value="ECO:0007669"/>
    <property type="project" value="InterPro"/>
</dbReference>
<feature type="compositionally biased region" description="Basic residues" evidence="3">
    <location>
        <begin position="1356"/>
        <end position="1365"/>
    </location>
</feature>
<feature type="compositionally biased region" description="Low complexity" evidence="3">
    <location>
        <begin position="766"/>
        <end position="786"/>
    </location>
</feature>
<dbReference type="SMART" id="SM00320">
    <property type="entry name" value="WD40"/>
    <property type="match status" value="7"/>
</dbReference>
<feature type="region of interest" description="Disordered" evidence="3">
    <location>
        <begin position="1398"/>
        <end position="1439"/>
    </location>
</feature>
<keyword evidence="6" id="KW-1185">Reference proteome</keyword>
<feature type="region of interest" description="Disordered" evidence="3">
    <location>
        <begin position="745"/>
        <end position="786"/>
    </location>
</feature>
<feature type="compositionally biased region" description="Pro residues" evidence="3">
    <location>
        <begin position="1627"/>
        <end position="1636"/>
    </location>
</feature>
<dbReference type="Gene3D" id="2.160.20.10">
    <property type="entry name" value="Single-stranded right-handed beta-helix, Pectin lyase-like"/>
    <property type="match status" value="1"/>
</dbReference>
<dbReference type="SUPFAM" id="SSF47473">
    <property type="entry name" value="EF-hand"/>
    <property type="match status" value="1"/>
</dbReference>
<protein>
    <recommendedName>
        <fullName evidence="4">EF-hand domain-containing protein</fullName>
    </recommendedName>
</protein>
<feature type="repeat" description="WD" evidence="2">
    <location>
        <begin position="1051"/>
        <end position="1082"/>
    </location>
</feature>
<dbReference type="InterPro" id="IPR012334">
    <property type="entry name" value="Pectin_lyas_fold"/>
</dbReference>
<accession>A0A8J2X7L0</accession>
<dbReference type="InterPro" id="IPR036322">
    <property type="entry name" value="WD40_repeat_dom_sf"/>
</dbReference>
<dbReference type="InterPro" id="IPR051242">
    <property type="entry name" value="WD-EF-hand_domain"/>
</dbReference>
<dbReference type="Gene3D" id="2.130.10.10">
    <property type="entry name" value="YVTN repeat-like/Quinoprotein amine dehydrogenase"/>
    <property type="match status" value="3"/>
</dbReference>
<evidence type="ECO:0000259" key="4">
    <source>
        <dbReference type="PROSITE" id="PS50222"/>
    </source>
</evidence>
<dbReference type="InterPro" id="IPR011992">
    <property type="entry name" value="EF-hand-dom_pair"/>
</dbReference>
<dbReference type="InterPro" id="IPR002048">
    <property type="entry name" value="EF_hand_dom"/>
</dbReference>
<evidence type="ECO:0000313" key="5">
    <source>
        <dbReference type="EMBL" id="CAH0380132.1"/>
    </source>
</evidence>
<dbReference type="PANTHER" id="PTHR44324:SF4">
    <property type="entry name" value="WD40 REPEAT DOMAIN 95"/>
    <property type="match status" value="1"/>
</dbReference>